<feature type="transmembrane region" description="Helical" evidence="1">
    <location>
        <begin position="85"/>
        <end position="101"/>
    </location>
</feature>
<dbReference type="HOGENOM" id="CLU_2137077_0_0_1"/>
<evidence type="ECO:0000313" key="2">
    <source>
        <dbReference type="EnsemblPlants" id="LPERR12G14510.1"/>
    </source>
</evidence>
<keyword evidence="1" id="KW-0472">Membrane</keyword>
<organism evidence="2 3">
    <name type="scientific">Leersia perrieri</name>
    <dbReference type="NCBI Taxonomy" id="77586"/>
    <lineage>
        <taxon>Eukaryota</taxon>
        <taxon>Viridiplantae</taxon>
        <taxon>Streptophyta</taxon>
        <taxon>Embryophyta</taxon>
        <taxon>Tracheophyta</taxon>
        <taxon>Spermatophyta</taxon>
        <taxon>Magnoliopsida</taxon>
        <taxon>Liliopsida</taxon>
        <taxon>Poales</taxon>
        <taxon>Poaceae</taxon>
        <taxon>BOP clade</taxon>
        <taxon>Oryzoideae</taxon>
        <taxon>Oryzeae</taxon>
        <taxon>Oryzinae</taxon>
        <taxon>Leersia</taxon>
    </lineage>
</organism>
<accession>A0A0D9Y0Z7</accession>
<reference evidence="2" key="3">
    <citation type="submission" date="2015-04" db="UniProtKB">
        <authorList>
            <consortium name="EnsemblPlants"/>
        </authorList>
    </citation>
    <scope>IDENTIFICATION</scope>
</reference>
<dbReference type="Proteomes" id="UP000032180">
    <property type="component" value="Chromosome 12"/>
</dbReference>
<reference evidence="2 3" key="1">
    <citation type="submission" date="2012-08" db="EMBL/GenBank/DDBJ databases">
        <title>Oryza genome evolution.</title>
        <authorList>
            <person name="Wing R.A."/>
        </authorList>
    </citation>
    <scope>NUCLEOTIDE SEQUENCE</scope>
</reference>
<protein>
    <submittedName>
        <fullName evidence="2">Uncharacterized protein</fullName>
    </submittedName>
</protein>
<evidence type="ECO:0000256" key="1">
    <source>
        <dbReference type="SAM" id="Phobius"/>
    </source>
</evidence>
<keyword evidence="1" id="KW-0812">Transmembrane</keyword>
<name>A0A0D9Y0Z7_9ORYZ</name>
<proteinExistence type="predicted"/>
<evidence type="ECO:0000313" key="3">
    <source>
        <dbReference type="Proteomes" id="UP000032180"/>
    </source>
</evidence>
<keyword evidence="1" id="KW-1133">Transmembrane helix</keyword>
<sequence length="121" mass="14581">MVYNYVIDYIPWRRRYGSRCSRDFRPSNAANKPLPGGISSPLYMPKPFEHSFYQARPSNPVDAARWERRAAQHEEIERNIRFLDRAYYATIFAVFASIVAYEEHRKYRIRKQYYAMYGRLL</sequence>
<keyword evidence="3" id="KW-1185">Reference proteome</keyword>
<dbReference type="Gramene" id="LPERR12G14510.1">
    <property type="protein sequence ID" value="LPERR12G14510.1"/>
    <property type="gene ID" value="LPERR12G14510"/>
</dbReference>
<dbReference type="AlphaFoldDB" id="A0A0D9Y0Z7"/>
<reference evidence="3" key="2">
    <citation type="submission" date="2013-12" db="EMBL/GenBank/DDBJ databases">
        <authorList>
            <person name="Yu Y."/>
            <person name="Lee S."/>
            <person name="de Baynast K."/>
            <person name="Wissotski M."/>
            <person name="Liu L."/>
            <person name="Talag J."/>
            <person name="Goicoechea J."/>
            <person name="Angelova A."/>
            <person name="Jetty R."/>
            <person name="Kudrna D."/>
            <person name="Golser W."/>
            <person name="Rivera L."/>
            <person name="Zhang J."/>
            <person name="Wing R."/>
        </authorList>
    </citation>
    <scope>NUCLEOTIDE SEQUENCE</scope>
</reference>
<dbReference type="EnsemblPlants" id="LPERR12G14510.1">
    <property type="protein sequence ID" value="LPERR12G14510.1"/>
    <property type="gene ID" value="LPERR12G14510"/>
</dbReference>